<dbReference type="Proteomes" id="UP000314960">
    <property type="component" value="Chromosome"/>
</dbReference>
<name>A0A3S6QS83_9LACO</name>
<dbReference type="InterPro" id="IPR001173">
    <property type="entry name" value="Glyco_trans_2-like"/>
</dbReference>
<evidence type="ECO:0000313" key="3">
    <source>
        <dbReference type="Proteomes" id="UP000314960"/>
    </source>
</evidence>
<dbReference type="EMBL" id="CP018176">
    <property type="protein sequence ID" value="AUJ30599.1"/>
    <property type="molecule type" value="Genomic_DNA"/>
</dbReference>
<dbReference type="InterPro" id="IPR029044">
    <property type="entry name" value="Nucleotide-diphossugar_trans"/>
</dbReference>
<feature type="domain" description="Glycosyltransferase 2-like" evidence="1">
    <location>
        <begin position="83"/>
        <end position="201"/>
    </location>
</feature>
<accession>A0A3S6QS83</accession>
<reference evidence="2 3" key="1">
    <citation type="submission" date="2016-11" db="EMBL/GenBank/DDBJ databases">
        <title>Interaction between Lactobacillus species and yeast in water kefir.</title>
        <authorList>
            <person name="Behr J."/>
            <person name="Xu D."/>
            <person name="Vogel R.F."/>
        </authorList>
    </citation>
    <scope>NUCLEOTIDE SEQUENCE [LARGE SCALE GENOMIC DNA]</scope>
    <source>
        <strain evidence="2 3">TMW 1.1822</strain>
    </source>
</reference>
<dbReference type="Pfam" id="PF00535">
    <property type="entry name" value="Glycos_transf_2"/>
    <property type="match status" value="1"/>
</dbReference>
<dbReference type="PANTHER" id="PTHR22916:SF3">
    <property type="entry name" value="UDP-GLCNAC:BETAGAL BETA-1,3-N-ACETYLGLUCOSAMINYLTRANSFERASE-LIKE PROTEIN 1"/>
    <property type="match status" value="1"/>
</dbReference>
<dbReference type="CDD" id="cd00761">
    <property type="entry name" value="Glyco_tranf_GTA_type"/>
    <property type="match status" value="1"/>
</dbReference>
<dbReference type="SUPFAM" id="SSF53448">
    <property type="entry name" value="Nucleotide-diphospho-sugar transferases"/>
    <property type="match status" value="1"/>
</dbReference>
<dbReference type="PANTHER" id="PTHR22916">
    <property type="entry name" value="GLYCOSYLTRANSFERASE"/>
    <property type="match status" value="1"/>
</dbReference>
<sequence length="386" mass="44857">MNKYLFKLTHFSLLQFFILFLRKLSFKNQQICTLLKKFSLQNKKLPSYEQAIQYLNSLSPDSKSSALKKQISEDDNSNYDLKIIVSTYNAANTIEDCIESILNQKTKYSLLIEVINDGSTDATKQILEQYTNRSNVVIINQENQGFSGARNTGLTKINANYLCFVDSDDILEDCFAEVLLDTAFTEQADIVAGGYQQFDNSGIIHEFNYQDNNRFDPYKLYGYPWGKIYHAALFNTVIFPENYWFEDTMLSYLVYDQSHVVCTVKETVYRYRSNQNGITAFAPTKPKAIDSLWVTQQLLLDRKNLKLAFNDEIYKVTLRQTCTNFIRCRFLGNQVQKAVFVVQQQIINDYFKNFALKDDSYLKIIEKAIKADDYLTFVVHAYLNNY</sequence>
<dbReference type="KEGG" id="lhw:BSQ49_10645"/>
<dbReference type="RefSeq" id="WP_181387751.1">
    <property type="nucleotide sequence ID" value="NZ_CP018176.1"/>
</dbReference>
<protein>
    <recommendedName>
        <fullName evidence="1">Glycosyltransferase 2-like domain-containing protein</fullName>
    </recommendedName>
</protein>
<dbReference type="GO" id="GO:0016758">
    <property type="term" value="F:hexosyltransferase activity"/>
    <property type="evidence" value="ECO:0007669"/>
    <property type="project" value="UniProtKB-ARBA"/>
</dbReference>
<organism evidence="2 3">
    <name type="scientific">Liquorilactobacillus hordei</name>
    <dbReference type="NCBI Taxonomy" id="468911"/>
    <lineage>
        <taxon>Bacteria</taxon>
        <taxon>Bacillati</taxon>
        <taxon>Bacillota</taxon>
        <taxon>Bacilli</taxon>
        <taxon>Lactobacillales</taxon>
        <taxon>Lactobacillaceae</taxon>
        <taxon>Liquorilactobacillus</taxon>
    </lineage>
</organism>
<proteinExistence type="predicted"/>
<evidence type="ECO:0000259" key="1">
    <source>
        <dbReference type="Pfam" id="PF00535"/>
    </source>
</evidence>
<evidence type="ECO:0000313" key="2">
    <source>
        <dbReference type="EMBL" id="AUJ30599.1"/>
    </source>
</evidence>
<gene>
    <name evidence="2" type="ORF">BSQ49_10645</name>
</gene>
<dbReference type="Gene3D" id="3.90.550.10">
    <property type="entry name" value="Spore Coat Polysaccharide Biosynthesis Protein SpsA, Chain A"/>
    <property type="match status" value="1"/>
</dbReference>
<dbReference type="AlphaFoldDB" id="A0A3S6QS83"/>